<keyword evidence="3" id="KW-1185">Reference proteome</keyword>
<dbReference type="Proteomes" id="UP001596512">
    <property type="component" value="Unassembled WGS sequence"/>
</dbReference>
<dbReference type="EMBL" id="JBHTEY010000004">
    <property type="protein sequence ID" value="MFC7614309.1"/>
    <property type="molecule type" value="Genomic_DNA"/>
</dbReference>
<gene>
    <name evidence="2" type="ORF">ACFQV2_12980</name>
</gene>
<organism evidence="2 3">
    <name type="scientific">Actinokineospora soli</name>
    <dbReference type="NCBI Taxonomy" id="1048753"/>
    <lineage>
        <taxon>Bacteria</taxon>
        <taxon>Bacillati</taxon>
        <taxon>Actinomycetota</taxon>
        <taxon>Actinomycetes</taxon>
        <taxon>Pseudonocardiales</taxon>
        <taxon>Pseudonocardiaceae</taxon>
        <taxon>Actinokineospora</taxon>
    </lineage>
</organism>
<name>A0ABW2TMC3_9PSEU</name>
<sequence>MRRLIIAITGLATLAAAVFTAPAATAAAQDLETSVYSGIVAPGAPSTAGGTTPTR</sequence>
<proteinExistence type="predicted"/>
<accession>A0ABW2TMC3</accession>
<protein>
    <submittedName>
        <fullName evidence="2">Uncharacterized protein</fullName>
    </submittedName>
</protein>
<reference evidence="3" key="1">
    <citation type="journal article" date="2019" name="Int. J. Syst. Evol. Microbiol.">
        <title>The Global Catalogue of Microorganisms (GCM) 10K type strain sequencing project: providing services to taxonomists for standard genome sequencing and annotation.</title>
        <authorList>
            <consortium name="The Broad Institute Genomics Platform"/>
            <consortium name="The Broad Institute Genome Sequencing Center for Infectious Disease"/>
            <person name="Wu L."/>
            <person name="Ma J."/>
        </authorList>
    </citation>
    <scope>NUCLEOTIDE SEQUENCE [LARGE SCALE GENOMIC DNA]</scope>
    <source>
        <strain evidence="3">JCM 17695</strain>
    </source>
</reference>
<evidence type="ECO:0000313" key="3">
    <source>
        <dbReference type="Proteomes" id="UP001596512"/>
    </source>
</evidence>
<feature type="chain" id="PRO_5045299805" evidence="1">
    <location>
        <begin position="27"/>
        <end position="55"/>
    </location>
</feature>
<comment type="caution">
    <text evidence="2">The sequence shown here is derived from an EMBL/GenBank/DDBJ whole genome shotgun (WGS) entry which is preliminary data.</text>
</comment>
<evidence type="ECO:0000313" key="2">
    <source>
        <dbReference type="EMBL" id="MFC7614309.1"/>
    </source>
</evidence>
<feature type="signal peptide" evidence="1">
    <location>
        <begin position="1"/>
        <end position="26"/>
    </location>
</feature>
<evidence type="ECO:0000256" key="1">
    <source>
        <dbReference type="SAM" id="SignalP"/>
    </source>
</evidence>
<keyword evidence="1" id="KW-0732">Signal</keyword>